<reference evidence="2" key="1">
    <citation type="submission" date="2025-08" db="UniProtKB">
        <authorList>
            <consortium name="Ensembl"/>
        </authorList>
    </citation>
    <scope>IDENTIFICATION</scope>
</reference>
<proteinExistence type="predicted"/>
<evidence type="ECO:0000313" key="3">
    <source>
        <dbReference type="Proteomes" id="UP000694383"/>
    </source>
</evidence>
<dbReference type="PROSITE" id="PS50041">
    <property type="entry name" value="C_TYPE_LECTIN_2"/>
    <property type="match status" value="1"/>
</dbReference>
<sequence>SSLFFLPTVCQTCPKDWIQFQESCYFFNHFISPWKTWYESRQLCQSNKSDLVVISSLEEQTFIYNTIKYYHDIWHGYWIGLQKVNNNWIWVDGSPDTLG</sequence>
<dbReference type="GeneTree" id="ENSGT00940000177047"/>
<feature type="domain" description="C-type lectin" evidence="1">
    <location>
        <begin position="20"/>
        <end position="99"/>
    </location>
</feature>
<dbReference type="InterPro" id="IPR016186">
    <property type="entry name" value="C-type_lectin-like/link_sf"/>
</dbReference>
<dbReference type="Proteomes" id="UP000694383">
    <property type="component" value="Unplaced"/>
</dbReference>
<dbReference type="Pfam" id="PF00059">
    <property type="entry name" value="Lectin_C"/>
    <property type="match status" value="1"/>
</dbReference>
<dbReference type="InterPro" id="IPR001304">
    <property type="entry name" value="C-type_lectin-like"/>
</dbReference>
<dbReference type="SMART" id="SM00034">
    <property type="entry name" value="CLECT"/>
    <property type="match status" value="1"/>
</dbReference>
<dbReference type="AlphaFoldDB" id="A0A8C7XEN2"/>
<dbReference type="Gene3D" id="3.10.100.10">
    <property type="entry name" value="Mannose-Binding Protein A, subunit A"/>
    <property type="match status" value="1"/>
</dbReference>
<keyword evidence="3" id="KW-1185">Reference proteome</keyword>
<reference evidence="2" key="2">
    <citation type="submission" date="2025-09" db="UniProtKB">
        <authorList>
            <consortium name="Ensembl"/>
        </authorList>
    </citation>
    <scope>IDENTIFICATION</scope>
</reference>
<dbReference type="InterPro" id="IPR016187">
    <property type="entry name" value="CTDL_fold"/>
</dbReference>
<evidence type="ECO:0000313" key="2">
    <source>
        <dbReference type="Ensembl" id="ENSOSIP00000011786.1"/>
    </source>
</evidence>
<name>A0A8C7XEN2_9TELE</name>
<dbReference type="InterPro" id="IPR050111">
    <property type="entry name" value="C-type_lectin/snaclec_domain"/>
</dbReference>
<evidence type="ECO:0000259" key="1">
    <source>
        <dbReference type="PROSITE" id="PS50041"/>
    </source>
</evidence>
<dbReference type="SUPFAM" id="SSF56436">
    <property type="entry name" value="C-type lectin-like"/>
    <property type="match status" value="1"/>
</dbReference>
<protein>
    <recommendedName>
        <fullName evidence="1">C-type lectin domain-containing protein</fullName>
    </recommendedName>
</protein>
<dbReference type="PANTHER" id="PTHR22803">
    <property type="entry name" value="MANNOSE, PHOSPHOLIPASE, LECTIN RECEPTOR RELATED"/>
    <property type="match status" value="1"/>
</dbReference>
<accession>A0A8C7XEN2</accession>
<dbReference type="Ensembl" id="ENSOSIT00000012506.1">
    <property type="protein sequence ID" value="ENSOSIP00000011786.1"/>
    <property type="gene ID" value="ENSOSIG00000007001.1"/>
</dbReference>
<organism evidence="2 3">
    <name type="scientific">Oryzias sinensis</name>
    <name type="common">Chinese medaka</name>
    <dbReference type="NCBI Taxonomy" id="183150"/>
    <lineage>
        <taxon>Eukaryota</taxon>
        <taxon>Metazoa</taxon>
        <taxon>Chordata</taxon>
        <taxon>Craniata</taxon>
        <taxon>Vertebrata</taxon>
        <taxon>Euteleostomi</taxon>
        <taxon>Actinopterygii</taxon>
        <taxon>Neopterygii</taxon>
        <taxon>Teleostei</taxon>
        <taxon>Neoteleostei</taxon>
        <taxon>Acanthomorphata</taxon>
        <taxon>Ovalentaria</taxon>
        <taxon>Atherinomorphae</taxon>
        <taxon>Beloniformes</taxon>
        <taxon>Adrianichthyidae</taxon>
        <taxon>Oryziinae</taxon>
        <taxon>Oryzias</taxon>
    </lineage>
</organism>